<dbReference type="GeneID" id="70249132"/>
<dbReference type="PROSITE" id="PS00122">
    <property type="entry name" value="CARBOXYLESTERASE_B_1"/>
    <property type="match status" value="1"/>
</dbReference>
<dbReference type="Gene3D" id="3.40.50.1820">
    <property type="entry name" value="alpha/beta hydrolase"/>
    <property type="match status" value="1"/>
</dbReference>
<gene>
    <name evidence="11" type="ORF">BGW36DRAFT_402271</name>
</gene>
<keyword evidence="4" id="KW-0732">Signal</keyword>
<evidence type="ECO:0000313" key="12">
    <source>
        <dbReference type="Proteomes" id="UP001201262"/>
    </source>
</evidence>
<evidence type="ECO:0000256" key="4">
    <source>
        <dbReference type="ARBA" id="ARBA00022729"/>
    </source>
</evidence>
<feature type="domain" description="Carboxylesterase type B" evidence="10">
    <location>
        <begin position="38"/>
        <end position="539"/>
    </location>
</feature>
<dbReference type="InterPro" id="IPR002018">
    <property type="entry name" value="CarbesteraseB"/>
</dbReference>
<dbReference type="Pfam" id="PF00135">
    <property type="entry name" value="COesterase"/>
    <property type="match status" value="1"/>
</dbReference>
<feature type="compositionally biased region" description="Low complexity" evidence="9">
    <location>
        <begin position="1"/>
        <end position="13"/>
    </location>
</feature>
<dbReference type="PROSITE" id="PS00941">
    <property type="entry name" value="CARBOXYLESTERASE_B_2"/>
    <property type="match status" value="1"/>
</dbReference>
<evidence type="ECO:0000256" key="6">
    <source>
        <dbReference type="ARBA" id="ARBA00023098"/>
    </source>
</evidence>
<dbReference type="InterPro" id="IPR019819">
    <property type="entry name" value="Carboxylesterase_B_CS"/>
</dbReference>
<dbReference type="InterPro" id="IPR019826">
    <property type="entry name" value="Carboxylesterase_B_AS"/>
</dbReference>
<evidence type="ECO:0000259" key="10">
    <source>
        <dbReference type="Pfam" id="PF00135"/>
    </source>
</evidence>
<dbReference type="Proteomes" id="UP001201262">
    <property type="component" value="Unassembled WGS sequence"/>
</dbReference>
<name>A0AAD4KD18_9EURO</name>
<proteinExistence type="inferred from homology"/>
<evidence type="ECO:0000256" key="7">
    <source>
        <dbReference type="ARBA" id="ARBA00023180"/>
    </source>
</evidence>
<dbReference type="EC" id="3.1.1.-" evidence="8"/>
<evidence type="ECO:0000256" key="5">
    <source>
        <dbReference type="ARBA" id="ARBA00022801"/>
    </source>
</evidence>
<evidence type="ECO:0000313" key="11">
    <source>
        <dbReference type="EMBL" id="KAH8688764.1"/>
    </source>
</evidence>
<keyword evidence="5 8" id="KW-0378">Hydrolase</keyword>
<comment type="subcellular location">
    <subcellularLocation>
        <location evidence="1">Secreted</location>
    </subcellularLocation>
</comment>
<keyword evidence="12" id="KW-1185">Reference proteome</keyword>
<accession>A0AAD4KD18</accession>
<dbReference type="PANTHER" id="PTHR43918">
    <property type="entry name" value="ACETYLCHOLINESTERASE"/>
    <property type="match status" value="1"/>
</dbReference>
<sequence>MSIRSIMMSSSPSNTAPSTDGRGAIGTSDVHAAETPTVTIASPAATVVGKSNGTIDTFNGIPFAHPPTDTDRFKPPRPIETSLGLIMATNAPTSCPNFIANIKGGFPADILGIIVNNPLIQNVTNMGEDCLTINVIRPAGIDISAKLPVVFWIYGGAFELGSNGMYNGTDIVQYSTDSEKPVVFVAANYRVAGFGFLGGEEILADGASNVGLLDQRLALQWVADNIERFGGDPSKVTIFGESAGSMSVLDQMVLYDGDNIYNGKPLFRGAIMDSGSIYPTLPVDSEPAQEIYDAVVASAGCSSAVNTLSCLRSLDYSTMLNALCSVPSFLSYYDIALSYLPRQDGKILTDATDNLVRQGKITKVPFIVGDQQDEGTLFAIFTSNISNTDDVIDYFTSIYYRNATSEIVSGLVGLYPDNPSAGAPYNTGIWNNWYPEFKRMAAIIGDILFIHQRRLFLQETSRLNPDVPSWSFLSSYDENTPIVGTTHGTDVLKLFFQSPLDESAKTILDYYLSFVYNLDPNVGSNRPNWPQWSTSGNMLTFLPSGTGILADDFRSESYEYLVKNADSLRV</sequence>
<feature type="region of interest" description="Disordered" evidence="9">
    <location>
        <begin position="1"/>
        <end position="27"/>
    </location>
</feature>
<dbReference type="RefSeq" id="XP_046065236.1">
    <property type="nucleotide sequence ID" value="XM_046218845.1"/>
</dbReference>
<organism evidence="11 12">
    <name type="scientific">Talaromyces proteolyticus</name>
    <dbReference type="NCBI Taxonomy" id="1131652"/>
    <lineage>
        <taxon>Eukaryota</taxon>
        <taxon>Fungi</taxon>
        <taxon>Dikarya</taxon>
        <taxon>Ascomycota</taxon>
        <taxon>Pezizomycotina</taxon>
        <taxon>Eurotiomycetes</taxon>
        <taxon>Eurotiomycetidae</taxon>
        <taxon>Eurotiales</taxon>
        <taxon>Trichocomaceae</taxon>
        <taxon>Talaromyces</taxon>
        <taxon>Talaromyces sect. Bacilispori</taxon>
    </lineage>
</organism>
<dbReference type="EMBL" id="JAJTJA010000017">
    <property type="protein sequence ID" value="KAH8688764.1"/>
    <property type="molecule type" value="Genomic_DNA"/>
</dbReference>
<reference evidence="11" key="1">
    <citation type="submission" date="2021-12" db="EMBL/GenBank/DDBJ databases">
        <title>Convergent genome expansion in fungi linked to evolution of root-endophyte symbiosis.</title>
        <authorList>
            <consortium name="DOE Joint Genome Institute"/>
            <person name="Ke Y.-H."/>
            <person name="Bonito G."/>
            <person name="Liao H.-L."/>
            <person name="Looney B."/>
            <person name="Rojas-Flechas A."/>
            <person name="Nash J."/>
            <person name="Hameed K."/>
            <person name="Schadt C."/>
            <person name="Martin F."/>
            <person name="Crous P.W."/>
            <person name="Miettinen O."/>
            <person name="Magnuson J.K."/>
            <person name="Labbe J."/>
            <person name="Jacobson D."/>
            <person name="Doktycz M.J."/>
            <person name="Veneault-Fourrey C."/>
            <person name="Kuo A."/>
            <person name="Mondo S."/>
            <person name="Calhoun S."/>
            <person name="Riley R."/>
            <person name="Ohm R."/>
            <person name="LaButti K."/>
            <person name="Andreopoulos B."/>
            <person name="Pangilinan J."/>
            <person name="Nolan M."/>
            <person name="Tritt A."/>
            <person name="Clum A."/>
            <person name="Lipzen A."/>
            <person name="Daum C."/>
            <person name="Barry K."/>
            <person name="Grigoriev I.V."/>
            <person name="Vilgalys R."/>
        </authorList>
    </citation>
    <scope>NUCLEOTIDE SEQUENCE</scope>
    <source>
        <strain evidence="11">PMI_201</strain>
    </source>
</reference>
<comment type="similarity">
    <text evidence="2 8">Belongs to the type-B carboxylesterase/lipase family.</text>
</comment>
<dbReference type="InterPro" id="IPR050654">
    <property type="entry name" value="AChE-related_enzymes"/>
</dbReference>
<evidence type="ECO:0000256" key="3">
    <source>
        <dbReference type="ARBA" id="ARBA00022525"/>
    </source>
</evidence>
<dbReference type="AlphaFoldDB" id="A0AAD4KD18"/>
<evidence type="ECO:0000256" key="2">
    <source>
        <dbReference type="ARBA" id="ARBA00005964"/>
    </source>
</evidence>
<keyword evidence="3" id="KW-0964">Secreted</keyword>
<comment type="caution">
    <text evidence="11">The sequence shown here is derived from an EMBL/GenBank/DDBJ whole genome shotgun (WGS) entry which is preliminary data.</text>
</comment>
<keyword evidence="7" id="KW-0325">Glycoprotein</keyword>
<evidence type="ECO:0000256" key="9">
    <source>
        <dbReference type="SAM" id="MobiDB-lite"/>
    </source>
</evidence>
<dbReference type="SUPFAM" id="SSF53474">
    <property type="entry name" value="alpha/beta-Hydrolases"/>
    <property type="match status" value="1"/>
</dbReference>
<dbReference type="PANTHER" id="PTHR43918:SF4">
    <property type="entry name" value="CARBOXYLIC ESTER HYDROLASE"/>
    <property type="match status" value="1"/>
</dbReference>
<protein>
    <recommendedName>
        <fullName evidence="8">Carboxylic ester hydrolase</fullName>
        <ecNumber evidence="8">3.1.1.-</ecNumber>
    </recommendedName>
</protein>
<evidence type="ECO:0000256" key="8">
    <source>
        <dbReference type="RuleBase" id="RU361235"/>
    </source>
</evidence>
<evidence type="ECO:0000256" key="1">
    <source>
        <dbReference type="ARBA" id="ARBA00004613"/>
    </source>
</evidence>
<dbReference type="GO" id="GO:0005576">
    <property type="term" value="C:extracellular region"/>
    <property type="evidence" value="ECO:0007669"/>
    <property type="project" value="UniProtKB-SubCell"/>
</dbReference>
<dbReference type="GO" id="GO:0006629">
    <property type="term" value="P:lipid metabolic process"/>
    <property type="evidence" value="ECO:0007669"/>
    <property type="project" value="UniProtKB-KW"/>
</dbReference>
<dbReference type="FunFam" id="3.40.50.1820:FF:000213">
    <property type="entry name" value="Carboxylic ester hydrolase"/>
    <property type="match status" value="1"/>
</dbReference>
<dbReference type="InterPro" id="IPR029058">
    <property type="entry name" value="AB_hydrolase_fold"/>
</dbReference>
<dbReference type="GO" id="GO:0052689">
    <property type="term" value="F:carboxylic ester hydrolase activity"/>
    <property type="evidence" value="ECO:0007669"/>
    <property type="project" value="TreeGrafter"/>
</dbReference>
<keyword evidence="6" id="KW-0443">Lipid metabolism</keyword>